<proteinExistence type="predicted"/>
<gene>
    <name evidence="2" type="ORF">Ocin01_10696</name>
</gene>
<evidence type="ECO:0000313" key="2">
    <source>
        <dbReference type="EMBL" id="ODM95985.1"/>
    </source>
</evidence>
<accession>A0A1D2MTG2</accession>
<evidence type="ECO:0000313" key="3">
    <source>
        <dbReference type="Proteomes" id="UP000094527"/>
    </source>
</evidence>
<sequence length="54" mass="5804">MAKLLAFLFLAAVMVAVAYGQILTTYPRTVVGSPYVARAAYPAYSAYPRAVVYG</sequence>
<name>A0A1D2MTG2_ORCCI</name>
<feature type="signal peptide" evidence="1">
    <location>
        <begin position="1"/>
        <end position="20"/>
    </location>
</feature>
<protein>
    <submittedName>
        <fullName evidence="2">Uncharacterized protein</fullName>
    </submittedName>
</protein>
<dbReference type="EMBL" id="LJIJ01000596">
    <property type="protein sequence ID" value="ODM95985.1"/>
    <property type="molecule type" value="Genomic_DNA"/>
</dbReference>
<keyword evidence="1" id="KW-0732">Signal</keyword>
<organism evidence="2 3">
    <name type="scientific">Orchesella cincta</name>
    <name type="common">Springtail</name>
    <name type="synonym">Podura cincta</name>
    <dbReference type="NCBI Taxonomy" id="48709"/>
    <lineage>
        <taxon>Eukaryota</taxon>
        <taxon>Metazoa</taxon>
        <taxon>Ecdysozoa</taxon>
        <taxon>Arthropoda</taxon>
        <taxon>Hexapoda</taxon>
        <taxon>Collembola</taxon>
        <taxon>Entomobryomorpha</taxon>
        <taxon>Entomobryoidea</taxon>
        <taxon>Orchesellidae</taxon>
        <taxon>Orchesellinae</taxon>
        <taxon>Orchesella</taxon>
    </lineage>
</organism>
<comment type="caution">
    <text evidence="2">The sequence shown here is derived from an EMBL/GenBank/DDBJ whole genome shotgun (WGS) entry which is preliminary data.</text>
</comment>
<dbReference type="Proteomes" id="UP000094527">
    <property type="component" value="Unassembled WGS sequence"/>
</dbReference>
<reference evidence="2 3" key="1">
    <citation type="journal article" date="2016" name="Genome Biol. Evol.">
        <title>Gene Family Evolution Reflects Adaptation to Soil Environmental Stressors in the Genome of the Collembolan Orchesella cincta.</title>
        <authorList>
            <person name="Faddeeva-Vakhrusheva A."/>
            <person name="Derks M.F."/>
            <person name="Anvar S.Y."/>
            <person name="Agamennone V."/>
            <person name="Suring W."/>
            <person name="Smit S."/>
            <person name="van Straalen N.M."/>
            <person name="Roelofs D."/>
        </authorList>
    </citation>
    <scope>NUCLEOTIDE SEQUENCE [LARGE SCALE GENOMIC DNA]</scope>
    <source>
        <tissue evidence="2">Mixed pool</tissue>
    </source>
</reference>
<keyword evidence="3" id="KW-1185">Reference proteome</keyword>
<dbReference type="AlphaFoldDB" id="A0A1D2MTG2"/>
<evidence type="ECO:0000256" key="1">
    <source>
        <dbReference type="SAM" id="SignalP"/>
    </source>
</evidence>
<feature type="chain" id="PRO_5008904526" evidence="1">
    <location>
        <begin position="21"/>
        <end position="54"/>
    </location>
</feature>